<proteinExistence type="predicted"/>
<dbReference type="AlphaFoldDB" id="A0A1M5JNQ4"/>
<dbReference type="InterPro" id="IPR026341">
    <property type="entry name" value="T9SS_type_B"/>
</dbReference>
<sequence length="1221" mass="135765">MIFLFTFVYKIPTMRLKFLLLFIIFHQCLFVFSQETSPNLSNNFLFEDKNGNLITNPSEQEEYLAKRQKTTEIYVKNNTSKAASQVPSQLCSNGGFEEFVNENGVNVLKNFQYTVENPLKPIQCRSATQTANLSIKQYNPNDIGLMVTTVPSNFLDDYIGNIDAFDQYSLKLNYKESQPTMALVQAQRFKTDNETVLKFNYKAVLQSVSGSGHLNEQPFFKARIVDKNGKVVSEFCLTGDPQNCIYTQAPVLQNGNIVLYTKNWQSGELDISSIPNNENFTVEFMTTRCGLGGHFGYSYIDDICMSHSNESLQGSIELDPLFQSCPKSPVSICGGFTIPNSGDIKATVKSIELKIYDSSNKLIHTTTTTTSLDLDKKRFCFDLDLTTLPNTTTESYNVSASINYNIEMDPTACSGTSFNEVTDDDANSGWDITFLNCDPKCTLKLETASLSLCDDNKNGKEFFDLTNLEPLVAVNQTGITFSYFTKLEDATTDKNPIVNFKNYDSFSTTLFVRATMDPDCYKIIAVKLIVRNPTANITGVLNVCSGSTLLTATKGVSYLWSNGETTQSISATHTGLYSVTVTDASGCKAVGTVTIIPNQVAAQPTIKITQPSCSVFTGSIEVTSPASEYSFDDGKTWGTNPEIKNLPIGTYYVKIRTASGCESYNTKINLVPFLSSFPTYSKIDPKFCGDIGSITITTPSSSYSFDDGLTWGTNNTMTDLPSGSYRIRVKDALGCISNYNNVELNSQFLPDPKFIMSNPYCSNLGSIIITTPAAFYSFDGGTVWQTSNTMTNLKIGSYVVSIKNDKGCTSSLAYVYLNSLESSYPEYEKIEAGCNSYGSIEIKTLGDLYSFDNGAHWTTNPILKNLNGGANVQLMVQKGGTCNSRTQSVGIFNYFRPLPVANDYEVTLCDDLNDGSEIIDLTAYNSNLTPNPTSNRFEYYTSLLGATNNDRNTMISDYQTRKLSNSINTVYVKVISQYGCSSIVALKFIFLDSPKINMEDKFPLCVDKSVYINAGMGYHSYLWSNGEKTQIINLSKPGDYWVTVTEKHGTLICDSTKKFNVFMSSPATITSISTEDWTDGENVISVYQSGLGDYEYSLDNRTYQDNNTFTNLPDGEYTVYVRDKFGCGTTTKEVHLLMYPRYFTPNGDGNNDTWKVKFSDMEVGLTVRIYDRHGKLIKTLFTNTDSWNGTFHGAELPATDYWFIVTRANGTEYKGHFSLKR</sequence>
<dbReference type="NCBIfam" id="TIGR04131">
    <property type="entry name" value="Bac_Flav_CTERM"/>
    <property type="match status" value="1"/>
</dbReference>
<reference evidence="2" key="1">
    <citation type="submission" date="2016-11" db="EMBL/GenBank/DDBJ databases">
        <authorList>
            <person name="Varghese N."/>
            <person name="Submissions S."/>
        </authorList>
    </citation>
    <scope>NUCLEOTIDE SEQUENCE [LARGE SCALE GENOMIC DNA]</scope>
    <source>
        <strain evidence="2">DSM 19978</strain>
    </source>
</reference>
<dbReference type="Gene3D" id="2.60.40.740">
    <property type="match status" value="1"/>
</dbReference>
<protein>
    <submittedName>
        <fullName evidence="1">Gliding motility-associated C-terminal domain-containing protein</fullName>
    </submittedName>
</protein>
<keyword evidence="2" id="KW-1185">Reference proteome</keyword>
<dbReference type="EMBL" id="FQWB01000004">
    <property type="protein sequence ID" value="SHG42161.1"/>
    <property type="molecule type" value="Genomic_DNA"/>
</dbReference>
<dbReference type="STRING" id="468056.SAMN05443549_10411"/>
<evidence type="ECO:0000313" key="2">
    <source>
        <dbReference type="Proteomes" id="UP000184516"/>
    </source>
</evidence>
<accession>A0A1M5JNQ4</accession>
<dbReference type="SUPFAM" id="SSF50939">
    <property type="entry name" value="Sialidases"/>
    <property type="match status" value="1"/>
</dbReference>
<dbReference type="Pfam" id="PF13585">
    <property type="entry name" value="CHU_C"/>
    <property type="match status" value="1"/>
</dbReference>
<name>A0A1M5JNQ4_9FLAO</name>
<gene>
    <name evidence="1" type="ORF">SAMN05443549_10411</name>
</gene>
<dbReference type="Proteomes" id="UP000184516">
    <property type="component" value="Unassembled WGS sequence"/>
</dbReference>
<evidence type="ECO:0000313" key="1">
    <source>
        <dbReference type="EMBL" id="SHG42161.1"/>
    </source>
</evidence>
<organism evidence="1 2">
    <name type="scientific">Flavobacterium fluvii</name>
    <dbReference type="NCBI Taxonomy" id="468056"/>
    <lineage>
        <taxon>Bacteria</taxon>
        <taxon>Pseudomonadati</taxon>
        <taxon>Bacteroidota</taxon>
        <taxon>Flavobacteriia</taxon>
        <taxon>Flavobacteriales</taxon>
        <taxon>Flavobacteriaceae</taxon>
        <taxon>Flavobacterium</taxon>
    </lineage>
</organism>
<dbReference type="InterPro" id="IPR036278">
    <property type="entry name" value="Sialidase_sf"/>
</dbReference>